<dbReference type="UniPathway" id="UPA00219"/>
<name>A0A2G9YR14_9BACT</name>
<evidence type="ECO:0000256" key="6">
    <source>
        <dbReference type="ARBA" id="ARBA00012216"/>
    </source>
</evidence>
<dbReference type="InterPro" id="IPR016185">
    <property type="entry name" value="PreATP-grasp_dom_sf"/>
</dbReference>
<dbReference type="Gene3D" id="3.40.50.20">
    <property type="match status" value="1"/>
</dbReference>
<dbReference type="NCBIfam" id="NF002528">
    <property type="entry name" value="PRK01966.1-4"/>
    <property type="match status" value="1"/>
</dbReference>
<feature type="binding site" evidence="21">
    <location>
        <position position="273"/>
    </location>
    <ligand>
        <name>Mg(2+)</name>
        <dbReference type="ChEBI" id="CHEBI:18420"/>
        <label>2</label>
    </ligand>
</feature>
<comment type="similarity">
    <text evidence="5 19">Belongs to the D-alanine--D-alanine ligase family.</text>
</comment>
<comment type="cofactor">
    <cofactor evidence="1">
        <name>Mn(2+)</name>
        <dbReference type="ChEBI" id="CHEBI:29035"/>
    </cofactor>
</comment>
<feature type="active site" evidence="20">
    <location>
        <position position="17"/>
    </location>
</feature>
<evidence type="ECO:0000256" key="21">
    <source>
        <dbReference type="PIRSR" id="PIRSR039102-3"/>
    </source>
</evidence>
<dbReference type="GO" id="GO:0008360">
    <property type="term" value="P:regulation of cell shape"/>
    <property type="evidence" value="ECO:0007669"/>
    <property type="project" value="UniProtKB-KW"/>
</dbReference>
<dbReference type="EMBL" id="PCRM01000025">
    <property type="protein sequence ID" value="PIP21676.1"/>
    <property type="molecule type" value="Genomic_DNA"/>
</dbReference>
<feature type="active site" evidence="20">
    <location>
        <position position="284"/>
    </location>
</feature>
<dbReference type="NCBIfam" id="NF002378">
    <property type="entry name" value="PRK01372.1"/>
    <property type="match status" value="1"/>
</dbReference>
<evidence type="ECO:0000256" key="1">
    <source>
        <dbReference type="ARBA" id="ARBA00001936"/>
    </source>
</evidence>
<comment type="function">
    <text evidence="2 19">Cell wall formation.</text>
</comment>
<evidence type="ECO:0000256" key="15">
    <source>
        <dbReference type="ARBA" id="ARBA00023211"/>
    </source>
</evidence>
<organism evidence="24 25">
    <name type="scientific">Candidatus Nealsonbacteria bacterium CG23_combo_of_CG06-09_8_20_14_all_40_13</name>
    <dbReference type="NCBI Taxonomy" id="1974724"/>
    <lineage>
        <taxon>Bacteria</taxon>
        <taxon>Candidatus Nealsoniibacteriota</taxon>
    </lineage>
</organism>
<dbReference type="GO" id="GO:0046872">
    <property type="term" value="F:metal ion binding"/>
    <property type="evidence" value="ECO:0007669"/>
    <property type="project" value="UniProtKB-KW"/>
</dbReference>
<evidence type="ECO:0000256" key="2">
    <source>
        <dbReference type="ARBA" id="ARBA00003921"/>
    </source>
</evidence>
<evidence type="ECO:0000256" key="20">
    <source>
        <dbReference type="PIRSR" id="PIRSR039102-1"/>
    </source>
</evidence>
<dbReference type="Proteomes" id="UP000231567">
    <property type="component" value="Unassembled WGS sequence"/>
</dbReference>
<dbReference type="GO" id="GO:0009252">
    <property type="term" value="P:peptidoglycan biosynthetic process"/>
    <property type="evidence" value="ECO:0007669"/>
    <property type="project" value="UniProtKB-UniRule"/>
</dbReference>
<evidence type="ECO:0000256" key="9">
    <source>
        <dbReference type="ARBA" id="ARBA00022723"/>
    </source>
</evidence>
<keyword evidence="12 21" id="KW-0460">Magnesium</keyword>
<dbReference type="PANTHER" id="PTHR23132">
    <property type="entry name" value="D-ALANINE--D-ALANINE LIGASE"/>
    <property type="match status" value="1"/>
</dbReference>
<evidence type="ECO:0000256" key="13">
    <source>
        <dbReference type="ARBA" id="ARBA00022960"/>
    </source>
</evidence>
<evidence type="ECO:0000256" key="17">
    <source>
        <dbReference type="ARBA" id="ARBA00047614"/>
    </source>
</evidence>
<dbReference type="InterPro" id="IPR000291">
    <property type="entry name" value="D-Ala_lig_Van_CS"/>
</dbReference>
<dbReference type="NCBIfam" id="TIGR01205">
    <property type="entry name" value="D_ala_D_alaTIGR"/>
    <property type="match status" value="1"/>
</dbReference>
<comment type="pathway">
    <text evidence="18">Glycan biosynthesis.</text>
</comment>
<keyword evidence="8 19" id="KW-0436">Ligase</keyword>
<evidence type="ECO:0000256" key="3">
    <source>
        <dbReference type="ARBA" id="ARBA00004496"/>
    </source>
</evidence>
<evidence type="ECO:0000256" key="7">
    <source>
        <dbReference type="ARBA" id="ARBA00022490"/>
    </source>
</evidence>
<evidence type="ECO:0000256" key="14">
    <source>
        <dbReference type="ARBA" id="ARBA00022984"/>
    </source>
</evidence>
<evidence type="ECO:0000256" key="19">
    <source>
        <dbReference type="HAMAP-Rule" id="MF_00047"/>
    </source>
</evidence>
<dbReference type="Pfam" id="PF01820">
    <property type="entry name" value="Dala_Dala_lig_N"/>
    <property type="match status" value="1"/>
</dbReference>
<dbReference type="Pfam" id="PF07478">
    <property type="entry name" value="Dala_Dala_lig_C"/>
    <property type="match status" value="1"/>
</dbReference>
<dbReference type="InterPro" id="IPR011127">
    <property type="entry name" value="Dala_Dala_lig_N"/>
</dbReference>
<dbReference type="InterPro" id="IPR011761">
    <property type="entry name" value="ATP-grasp"/>
</dbReference>
<dbReference type="PANTHER" id="PTHR23132:SF25">
    <property type="entry name" value="D-ALANINE--D-ALANINE LIGASE A"/>
    <property type="match status" value="1"/>
</dbReference>
<evidence type="ECO:0000259" key="23">
    <source>
        <dbReference type="PROSITE" id="PS50975"/>
    </source>
</evidence>
<dbReference type="GO" id="GO:0005524">
    <property type="term" value="F:ATP binding"/>
    <property type="evidence" value="ECO:0007669"/>
    <property type="project" value="UniProtKB-UniRule"/>
</dbReference>
<dbReference type="GO" id="GO:0008716">
    <property type="term" value="F:D-alanine-D-alanine ligase activity"/>
    <property type="evidence" value="ECO:0007669"/>
    <property type="project" value="UniProtKB-UniRule"/>
</dbReference>
<protein>
    <recommendedName>
        <fullName evidence="6 19">D-alanine--D-alanine ligase</fullName>
        <ecNumber evidence="6 19">6.3.2.4</ecNumber>
    </recommendedName>
    <alternativeName>
        <fullName evidence="19">D-Ala-D-Ala ligase</fullName>
    </alternativeName>
    <alternativeName>
        <fullName evidence="19">D-alanylalanine synthetase</fullName>
    </alternativeName>
</protein>
<evidence type="ECO:0000256" key="8">
    <source>
        <dbReference type="ARBA" id="ARBA00022598"/>
    </source>
</evidence>
<feature type="binding site" evidence="21">
    <location>
        <position position="273"/>
    </location>
    <ligand>
        <name>Mg(2+)</name>
        <dbReference type="ChEBI" id="CHEBI:18420"/>
        <label>1</label>
    </ligand>
</feature>
<dbReference type="InterPro" id="IPR005905">
    <property type="entry name" value="D_ala_D_ala"/>
</dbReference>
<dbReference type="GO" id="GO:0071555">
    <property type="term" value="P:cell wall organization"/>
    <property type="evidence" value="ECO:0007669"/>
    <property type="project" value="UniProtKB-KW"/>
</dbReference>
<keyword evidence="10 22" id="KW-0547">Nucleotide-binding</keyword>
<evidence type="ECO:0000256" key="22">
    <source>
        <dbReference type="PROSITE-ProRule" id="PRU00409"/>
    </source>
</evidence>
<sequence length="311" mass="35175">MNTKKKVGLIYGGNSFEHEVSKMTAQSIRENIDQSLFDIKEIYIDKSGNFDKTLLKDIEVAFLAIHGPNCEDGKLQKFLQDNGLKYTGSGAKASQINMDKIIMHDYFRKAGLNTVSYFGFNKIFPIKDIKKSVNKLGLPIIVKPNNTGSSIGILRVENIDQLDDALKEAFKYDNRIIIEKAVLNPRELEVAVLGNDKLLTSKPGEIFTHGQVYSYENKYCKPFKTNKVAEELSKTQVDQLKEMAETAYCITGCKGYARIDFFMDQNGQIYINEINTLPGFTKISMFPQLMQALGFSYQDLITEIIQLALKK</sequence>
<dbReference type="Gene3D" id="3.30.1490.20">
    <property type="entry name" value="ATP-grasp fold, A domain"/>
    <property type="match status" value="1"/>
</dbReference>
<keyword evidence="11 22" id="KW-0067">ATP-binding</keyword>
<keyword evidence="15 21" id="KW-0464">Manganese</keyword>
<evidence type="ECO:0000256" key="5">
    <source>
        <dbReference type="ARBA" id="ARBA00010871"/>
    </source>
</evidence>
<dbReference type="Gene3D" id="3.30.470.20">
    <property type="entry name" value="ATP-grasp fold, B domain"/>
    <property type="match status" value="1"/>
</dbReference>
<dbReference type="GO" id="GO:0005829">
    <property type="term" value="C:cytosol"/>
    <property type="evidence" value="ECO:0007669"/>
    <property type="project" value="TreeGrafter"/>
</dbReference>
<feature type="domain" description="ATP-grasp" evidence="23">
    <location>
        <begin position="104"/>
        <end position="306"/>
    </location>
</feature>
<evidence type="ECO:0000313" key="25">
    <source>
        <dbReference type="Proteomes" id="UP000231567"/>
    </source>
</evidence>
<evidence type="ECO:0000256" key="18">
    <source>
        <dbReference type="ARBA" id="ARBA00060592"/>
    </source>
</evidence>
<dbReference type="AlphaFoldDB" id="A0A2G9YR14"/>
<feature type="binding site" evidence="21">
    <location>
        <position position="260"/>
    </location>
    <ligand>
        <name>Mg(2+)</name>
        <dbReference type="ChEBI" id="CHEBI:18420"/>
        <label>1</label>
    </ligand>
</feature>
<comment type="caution">
    <text evidence="24">The sequence shown here is derived from an EMBL/GenBank/DDBJ whole genome shotgun (WGS) entry which is preliminary data.</text>
</comment>
<evidence type="ECO:0000256" key="16">
    <source>
        <dbReference type="ARBA" id="ARBA00023316"/>
    </source>
</evidence>
<dbReference type="InterPro" id="IPR011095">
    <property type="entry name" value="Dala_Dala_lig_C"/>
</dbReference>
<comment type="catalytic activity">
    <reaction evidence="17 19">
        <text>2 D-alanine + ATP = D-alanyl-D-alanine + ADP + phosphate + H(+)</text>
        <dbReference type="Rhea" id="RHEA:11224"/>
        <dbReference type="ChEBI" id="CHEBI:15378"/>
        <dbReference type="ChEBI" id="CHEBI:30616"/>
        <dbReference type="ChEBI" id="CHEBI:43474"/>
        <dbReference type="ChEBI" id="CHEBI:57416"/>
        <dbReference type="ChEBI" id="CHEBI:57822"/>
        <dbReference type="ChEBI" id="CHEBI:456216"/>
        <dbReference type="EC" id="6.3.2.4"/>
    </reaction>
</comment>
<dbReference type="HAMAP" id="MF_00047">
    <property type="entry name" value="Dala_Dala_lig"/>
    <property type="match status" value="1"/>
</dbReference>
<dbReference type="FunFam" id="3.30.1490.20:FF:000007">
    <property type="entry name" value="D-alanine--D-alanine ligase"/>
    <property type="match status" value="1"/>
</dbReference>
<keyword evidence="16 19" id="KW-0961">Cell wall biogenesis/degradation</keyword>
<keyword evidence="9 21" id="KW-0479">Metal-binding</keyword>
<keyword evidence="7 19" id="KW-0963">Cytoplasm</keyword>
<reference evidence="24 25" key="1">
    <citation type="submission" date="2017-09" db="EMBL/GenBank/DDBJ databases">
        <title>Depth-based differentiation of microbial function through sediment-hosted aquifers and enrichment of novel symbionts in the deep terrestrial subsurface.</title>
        <authorList>
            <person name="Probst A.J."/>
            <person name="Ladd B."/>
            <person name="Jarett J.K."/>
            <person name="Geller-Mcgrath D.E."/>
            <person name="Sieber C.M."/>
            <person name="Emerson J.B."/>
            <person name="Anantharaman K."/>
            <person name="Thomas B.C."/>
            <person name="Malmstrom R."/>
            <person name="Stieglmeier M."/>
            <person name="Klingl A."/>
            <person name="Woyke T."/>
            <person name="Ryan C.M."/>
            <person name="Banfield J.F."/>
        </authorList>
    </citation>
    <scope>NUCLEOTIDE SEQUENCE [LARGE SCALE GENOMIC DNA]</scope>
    <source>
        <strain evidence="24">CG23_combo_of_CG06-09_8_20_14_all_40_13</strain>
    </source>
</reference>
<evidence type="ECO:0000256" key="4">
    <source>
        <dbReference type="ARBA" id="ARBA00004752"/>
    </source>
</evidence>
<comment type="subcellular location">
    <subcellularLocation>
        <location evidence="3 19">Cytoplasm</location>
    </subcellularLocation>
</comment>
<evidence type="ECO:0000256" key="11">
    <source>
        <dbReference type="ARBA" id="ARBA00022840"/>
    </source>
</evidence>
<dbReference type="PROSITE" id="PS50975">
    <property type="entry name" value="ATP_GRASP"/>
    <property type="match status" value="1"/>
</dbReference>
<comment type="cofactor">
    <cofactor evidence="21">
        <name>Mg(2+)</name>
        <dbReference type="ChEBI" id="CHEBI:18420"/>
    </cofactor>
    <cofactor evidence="21">
        <name>Mn(2+)</name>
        <dbReference type="ChEBI" id="CHEBI:29035"/>
    </cofactor>
    <text evidence="21">Binds 2 magnesium or manganese ions per subunit.</text>
</comment>
<feature type="binding site" evidence="21">
    <location>
        <position position="275"/>
    </location>
    <ligand>
        <name>Mg(2+)</name>
        <dbReference type="ChEBI" id="CHEBI:18420"/>
        <label>2</label>
    </ligand>
</feature>
<keyword evidence="13 19" id="KW-0133">Cell shape</keyword>
<dbReference type="SUPFAM" id="SSF56059">
    <property type="entry name" value="Glutathione synthetase ATP-binding domain-like"/>
    <property type="match status" value="1"/>
</dbReference>
<dbReference type="PIRSF" id="PIRSF039102">
    <property type="entry name" value="Ddl/VanB"/>
    <property type="match status" value="1"/>
</dbReference>
<comment type="pathway">
    <text evidence="4 19">Cell wall biogenesis; peptidoglycan biosynthesis.</text>
</comment>
<dbReference type="EC" id="6.3.2.4" evidence="6 19"/>
<dbReference type="PROSITE" id="PS00844">
    <property type="entry name" value="DALA_DALA_LIGASE_2"/>
    <property type="match status" value="1"/>
</dbReference>
<dbReference type="InterPro" id="IPR013815">
    <property type="entry name" value="ATP_grasp_subdomain_1"/>
</dbReference>
<accession>A0A2G9YR14</accession>
<dbReference type="SUPFAM" id="SSF52440">
    <property type="entry name" value="PreATP-grasp domain"/>
    <property type="match status" value="1"/>
</dbReference>
<proteinExistence type="inferred from homology"/>
<keyword evidence="14 19" id="KW-0573">Peptidoglycan synthesis</keyword>
<gene>
    <name evidence="19" type="primary">ddl</name>
    <name evidence="24" type="ORF">COX39_01590</name>
</gene>
<evidence type="ECO:0000313" key="24">
    <source>
        <dbReference type="EMBL" id="PIP21676.1"/>
    </source>
</evidence>
<feature type="active site" evidence="20">
    <location>
        <position position="149"/>
    </location>
</feature>
<evidence type="ECO:0000256" key="10">
    <source>
        <dbReference type="ARBA" id="ARBA00022741"/>
    </source>
</evidence>
<dbReference type="FunFam" id="3.30.470.20:FF:000008">
    <property type="entry name" value="D-alanine--D-alanine ligase"/>
    <property type="match status" value="1"/>
</dbReference>
<evidence type="ECO:0000256" key="12">
    <source>
        <dbReference type="ARBA" id="ARBA00022842"/>
    </source>
</evidence>